<sequence>MWSNLTQIYTLNNSMIMMILMNLLMMSILWITPLNMNLTPISMFLLLLIFSILTAFSCMWWMNLNWYTYLIILMMIGGLMISFMYMLSISPNEMKFSWILTNFLLMFSLIFIIMIINFYPQFNYLNFNFYELNTMNNLKFFISNHMYMYPLMLISMFIISYLFYCLIIVVKLINFFNKPMKSIYEK</sequence>
<accession>A0A3Q8UA03</accession>
<keyword evidence="1" id="KW-0812">Transmembrane</keyword>
<gene>
    <name evidence="2" type="primary">nad6</name>
</gene>
<feature type="transmembrane region" description="Helical" evidence="1">
    <location>
        <begin position="68"/>
        <end position="87"/>
    </location>
</feature>
<dbReference type="EMBL" id="MG923490">
    <property type="protein sequence ID" value="AZL93175.1"/>
    <property type="molecule type" value="Genomic_DNA"/>
</dbReference>
<dbReference type="AlphaFoldDB" id="A0A3Q8UA03"/>
<keyword evidence="1" id="KW-1133">Transmembrane helix</keyword>
<reference evidence="2" key="1">
    <citation type="journal article" date="2018" name="Mol. Phylogenet. Evol.">
        <title>Mitochondrial phylogenomics of the Hymenoptera.</title>
        <authorList>
            <person name="Tang P."/>
            <person name="Zhu J.C."/>
            <person name="Zheng B.Y."/>
            <person name="Wei S.J."/>
            <person name="Sharkey M."/>
            <person name="Chen X.X."/>
            <person name="Vogler A.P."/>
        </authorList>
    </citation>
    <scope>NUCLEOTIDE SEQUENCE</scope>
</reference>
<evidence type="ECO:0000313" key="2">
    <source>
        <dbReference type="EMBL" id="AZL93175.1"/>
    </source>
</evidence>
<organism evidence="2">
    <name type="scientific">Dendrocerus sp. ZJUH_2016009</name>
    <dbReference type="NCBI Taxonomy" id="2491154"/>
    <lineage>
        <taxon>Eukaryota</taxon>
        <taxon>Metazoa</taxon>
        <taxon>Ecdysozoa</taxon>
        <taxon>Arthropoda</taxon>
        <taxon>Hexapoda</taxon>
        <taxon>Insecta</taxon>
        <taxon>Pterygota</taxon>
        <taxon>Neoptera</taxon>
        <taxon>Endopterygota</taxon>
        <taxon>Hymenoptera</taxon>
        <taxon>Apocrita</taxon>
        <taxon>Ceraphronoidea</taxon>
        <taxon>Megaspilidae</taxon>
        <taxon>Dendrocerus</taxon>
    </lineage>
</organism>
<feature type="transmembrane region" description="Helical" evidence="1">
    <location>
        <begin position="12"/>
        <end position="31"/>
    </location>
</feature>
<name>A0A3Q8UA03_9HYME</name>
<feature type="transmembrane region" description="Helical" evidence="1">
    <location>
        <begin position="147"/>
        <end position="173"/>
    </location>
</feature>
<keyword evidence="2" id="KW-0496">Mitochondrion</keyword>
<proteinExistence type="predicted"/>
<geneLocation type="mitochondrion" evidence="2"/>
<evidence type="ECO:0000256" key="1">
    <source>
        <dbReference type="SAM" id="Phobius"/>
    </source>
</evidence>
<feature type="transmembrane region" description="Helical" evidence="1">
    <location>
        <begin position="43"/>
        <end position="62"/>
    </location>
</feature>
<feature type="transmembrane region" description="Helical" evidence="1">
    <location>
        <begin position="99"/>
        <end position="119"/>
    </location>
</feature>
<protein>
    <submittedName>
        <fullName evidence="2">NADH dehydrogenase subunit 6</fullName>
    </submittedName>
</protein>
<keyword evidence="1" id="KW-0472">Membrane</keyword>